<comment type="caution">
    <text evidence="2">The sequence shown here is derived from an EMBL/GenBank/DDBJ whole genome shotgun (WGS) entry which is preliminary data.</text>
</comment>
<name>A0AAN7SBQ4_9COLE</name>
<feature type="compositionally biased region" description="Basic and acidic residues" evidence="1">
    <location>
        <begin position="38"/>
        <end position="67"/>
    </location>
</feature>
<dbReference type="EMBL" id="JARPUR010000007">
    <property type="protein sequence ID" value="KAK4872792.1"/>
    <property type="molecule type" value="Genomic_DNA"/>
</dbReference>
<keyword evidence="3" id="KW-1185">Reference proteome</keyword>
<gene>
    <name evidence="2" type="ORF">RN001_014821</name>
</gene>
<proteinExistence type="predicted"/>
<dbReference type="AlphaFoldDB" id="A0AAN7SBQ4"/>
<sequence>MILTLPNDTHGVVLKAKTKLEGQWAFNAIVEDLEREKSDDYVENSDVLHRIKRESNNKEHNNNDHQTTKSTPNSRSEKQISTTTPVSTTAKPKEEGFLQKLGRHLKKAFNTLLEWALKLFQ</sequence>
<feature type="region of interest" description="Disordered" evidence="1">
    <location>
        <begin position="38"/>
        <end position="95"/>
    </location>
</feature>
<evidence type="ECO:0000313" key="3">
    <source>
        <dbReference type="Proteomes" id="UP001353858"/>
    </source>
</evidence>
<evidence type="ECO:0000256" key="1">
    <source>
        <dbReference type="SAM" id="MobiDB-lite"/>
    </source>
</evidence>
<feature type="compositionally biased region" description="Polar residues" evidence="1">
    <location>
        <begin position="68"/>
        <end position="90"/>
    </location>
</feature>
<reference evidence="3" key="1">
    <citation type="submission" date="2023-01" db="EMBL/GenBank/DDBJ databases">
        <title>Key to firefly adult light organ development and bioluminescence: homeobox transcription factors regulate luciferase expression and transportation to peroxisome.</title>
        <authorList>
            <person name="Fu X."/>
        </authorList>
    </citation>
    <scope>NUCLEOTIDE SEQUENCE [LARGE SCALE GENOMIC DNA]</scope>
</reference>
<organism evidence="2 3">
    <name type="scientific">Aquatica leii</name>
    <dbReference type="NCBI Taxonomy" id="1421715"/>
    <lineage>
        <taxon>Eukaryota</taxon>
        <taxon>Metazoa</taxon>
        <taxon>Ecdysozoa</taxon>
        <taxon>Arthropoda</taxon>
        <taxon>Hexapoda</taxon>
        <taxon>Insecta</taxon>
        <taxon>Pterygota</taxon>
        <taxon>Neoptera</taxon>
        <taxon>Endopterygota</taxon>
        <taxon>Coleoptera</taxon>
        <taxon>Polyphaga</taxon>
        <taxon>Elateriformia</taxon>
        <taxon>Elateroidea</taxon>
        <taxon>Lampyridae</taxon>
        <taxon>Luciolinae</taxon>
        <taxon>Aquatica</taxon>
    </lineage>
</organism>
<evidence type="ECO:0000313" key="2">
    <source>
        <dbReference type="EMBL" id="KAK4872792.1"/>
    </source>
</evidence>
<accession>A0AAN7SBQ4</accession>
<protein>
    <submittedName>
        <fullName evidence="2">Uncharacterized protein</fullName>
    </submittedName>
</protein>
<dbReference type="Proteomes" id="UP001353858">
    <property type="component" value="Unassembled WGS sequence"/>
</dbReference>